<organism evidence="1 2">
    <name type="scientific">Paractinoplanes rishiriensis</name>
    <dbReference type="NCBI Taxonomy" id="1050105"/>
    <lineage>
        <taxon>Bacteria</taxon>
        <taxon>Bacillati</taxon>
        <taxon>Actinomycetota</taxon>
        <taxon>Actinomycetes</taxon>
        <taxon>Micromonosporales</taxon>
        <taxon>Micromonosporaceae</taxon>
        <taxon>Paractinoplanes</taxon>
    </lineage>
</organism>
<dbReference type="EMBL" id="BOMV01000049">
    <property type="protein sequence ID" value="GIE96640.1"/>
    <property type="molecule type" value="Genomic_DNA"/>
</dbReference>
<dbReference type="Proteomes" id="UP000636960">
    <property type="component" value="Unassembled WGS sequence"/>
</dbReference>
<reference evidence="1" key="1">
    <citation type="submission" date="2021-01" db="EMBL/GenBank/DDBJ databases">
        <title>Whole genome shotgun sequence of Actinoplanes rishiriensis NBRC 108556.</title>
        <authorList>
            <person name="Komaki H."/>
            <person name="Tamura T."/>
        </authorList>
    </citation>
    <scope>NUCLEOTIDE SEQUENCE</scope>
    <source>
        <strain evidence="1">NBRC 108556</strain>
    </source>
</reference>
<gene>
    <name evidence="1" type="ORF">Ari01nite_41050</name>
</gene>
<accession>A0A919K055</accession>
<dbReference type="AlphaFoldDB" id="A0A919K055"/>
<evidence type="ECO:0000313" key="1">
    <source>
        <dbReference type="EMBL" id="GIE96640.1"/>
    </source>
</evidence>
<evidence type="ECO:0000313" key="2">
    <source>
        <dbReference type="Proteomes" id="UP000636960"/>
    </source>
</evidence>
<keyword evidence="2" id="KW-1185">Reference proteome</keyword>
<proteinExistence type="predicted"/>
<evidence type="ECO:0008006" key="3">
    <source>
        <dbReference type="Google" id="ProtNLM"/>
    </source>
</evidence>
<name>A0A919K055_9ACTN</name>
<sequence length="224" mass="25531">MTLPDWSDERLGTMKRAALWLVQVIGEGNVFTKSQLRDAFPSTAQIDRRMRDLRDFGWKIDTNREDVSLDSNEQRFTQMGIPVWEPGKATRGDASAVTPSQRREILVRDGYKCRSCGVGPGEKYAGMETTSQLDIARRRVRMPDGRLQTDLVVECNRCRVGGRDLIADLQTILAKAAELPMIEKRMLAGWIDEDARTFSEVEQIWADYRTLPLEARKVVRSELP</sequence>
<comment type="caution">
    <text evidence="1">The sequence shown here is derived from an EMBL/GenBank/DDBJ whole genome shotgun (WGS) entry which is preliminary data.</text>
</comment>
<protein>
    <recommendedName>
        <fullName evidence="3">HNH endonuclease</fullName>
    </recommendedName>
</protein>
<dbReference type="RefSeq" id="WP_203782894.1">
    <property type="nucleotide sequence ID" value="NZ_BOMV01000049.1"/>
</dbReference>